<dbReference type="PANTHER" id="PTHR24096">
    <property type="entry name" value="LONG-CHAIN-FATTY-ACID--COA LIGASE"/>
    <property type="match status" value="1"/>
</dbReference>
<evidence type="ECO:0000313" key="2">
    <source>
        <dbReference type="EMBL" id="WYY06399.1"/>
    </source>
</evidence>
<dbReference type="InterPro" id="IPR020845">
    <property type="entry name" value="AMP-binding_CS"/>
</dbReference>
<evidence type="ECO:0000313" key="3">
    <source>
        <dbReference type="Proteomes" id="UP001479933"/>
    </source>
</evidence>
<accession>A0ABZ2U0G2</accession>
<reference evidence="2 3" key="1">
    <citation type="journal article" date="2023" name="Virus Evol.">
        <title>Computational host range prediction-The good, the bad, and the ugly.</title>
        <authorList>
            <person name="Howell A.A."/>
            <person name="Versoza C.J."/>
            <person name="Pfeifer S.P."/>
        </authorList>
    </citation>
    <scope>NUCLEOTIDE SEQUENCE [LARGE SCALE GENOMIC DNA]</scope>
    <source>
        <strain evidence="2 3">1610/1b</strain>
    </source>
</reference>
<dbReference type="InterPro" id="IPR000873">
    <property type="entry name" value="AMP-dep_synth/lig_dom"/>
</dbReference>
<dbReference type="Gene3D" id="3.40.50.12780">
    <property type="entry name" value="N-terminal domain of ligase-like"/>
    <property type="match status" value="1"/>
</dbReference>
<name>A0ABZ2U0G2_9ACTN</name>
<dbReference type="PANTHER" id="PTHR24096:SF420">
    <property type="entry name" value="LONG-CHAIN-FATTY-ACID--COA LIGASE-RELATED"/>
    <property type="match status" value="1"/>
</dbReference>
<dbReference type="Pfam" id="PF00501">
    <property type="entry name" value="AMP-binding"/>
    <property type="match status" value="1"/>
</dbReference>
<feature type="domain" description="AMP-dependent synthetase/ligase" evidence="1">
    <location>
        <begin position="43"/>
        <end position="415"/>
    </location>
</feature>
<dbReference type="RefSeq" id="WP_066162535.1">
    <property type="nucleotide sequence ID" value="NZ_CP136137.1"/>
</dbReference>
<dbReference type="SUPFAM" id="SSF56801">
    <property type="entry name" value="Acetyl-CoA synthetase-like"/>
    <property type="match status" value="1"/>
</dbReference>
<dbReference type="EMBL" id="CP136137">
    <property type="protein sequence ID" value="WYY06399.1"/>
    <property type="molecule type" value="Genomic_DNA"/>
</dbReference>
<protein>
    <submittedName>
        <fullName evidence="2">AMP-binding protein</fullName>
    </submittedName>
</protein>
<dbReference type="PROSITE" id="PS00455">
    <property type="entry name" value="AMP_BINDING"/>
    <property type="match status" value="1"/>
</dbReference>
<proteinExistence type="predicted"/>
<sequence length="599" mass="63564">MTVTFAAPRIEKTVSPDGSIVVRSVEPLEECSRTVYDDFCAGAAAHADRVLVAEKSADGDWNRVTWGAMLVRVEALARGLVRARAADGRAADAPIMVLSHNSIAHMTVTLAAYAVGMPVVPVSVAYSLQSDDHAKLTSLVAQADPGVVFAESEDYRAALEAVAAGRTVLSATPIALDGATTIESFSVADGPLPPRPTLDSVGKIMFTSGSTGNPKGVLNTHRMMAVNQQQMRQVWPFLNEEPPILLDWLPWSHTFGGNHNMNMVLTNGGSLWIDDGRPAPTMIGRTVTNLRDVSPTVYFNVPAGYAALVPILERDPDAAKGFFADLRLAFYAAAALPQGIWDALAALADQYGGRAQMTTSWGMTETAPAATTTHFPTSSASSIGVPLPGVDAKLAPVGEKLELRVRGPNITPGFYGRPELLAEKLDEDGFLRTGDACRLIDDDDPRRGLCFDGRIAEDFKLATGTFVSVGTLRPQLLSACGGMVSDAVICGHDSDAVTALIWLHPDHAARQHDGVPDDDLRADLVQALGSLAVGAGSSQRVERLLILTEPAQLDAGELTDKGYVNQARVRARRTDLVAEIGAAEPGPRVVCRLSAYAGA</sequence>
<dbReference type="Proteomes" id="UP001479933">
    <property type="component" value="Chromosome"/>
</dbReference>
<evidence type="ECO:0000259" key="1">
    <source>
        <dbReference type="Pfam" id="PF00501"/>
    </source>
</evidence>
<organism evidence="2 3">
    <name type="scientific">Gordonia hydrophobica</name>
    <dbReference type="NCBI Taxonomy" id="40516"/>
    <lineage>
        <taxon>Bacteria</taxon>
        <taxon>Bacillati</taxon>
        <taxon>Actinomycetota</taxon>
        <taxon>Actinomycetes</taxon>
        <taxon>Mycobacteriales</taxon>
        <taxon>Gordoniaceae</taxon>
        <taxon>Gordonia</taxon>
    </lineage>
</organism>
<dbReference type="InterPro" id="IPR042099">
    <property type="entry name" value="ANL_N_sf"/>
</dbReference>
<gene>
    <name evidence="2" type="ORF">RVF87_15155</name>
</gene>
<keyword evidence="3" id="KW-1185">Reference proteome</keyword>